<dbReference type="AlphaFoldDB" id="A0A377J7T5"/>
<protein>
    <recommendedName>
        <fullName evidence="3">DUF2946 domain-containing protein</fullName>
    </recommendedName>
</protein>
<sequence length="101" mass="11060">MLLPYRTLLSLLLVVLLGWQGVAFAHHKGEHHHSVNIDHQCMLCALGVTGVETRALSVVPQPIGFTHPTHAILPFFSAIVVPQKARSPPNERITIGDLITN</sequence>
<evidence type="ECO:0000313" key="2">
    <source>
        <dbReference type="Proteomes" id="UP000254512"/>
    </source>
</evidence>
<organism evidence="1 2">
    <name type="scientific">Grimontia hollisae</name>
    <name type="common">Vibrio hollisae</name>
    <dbReference type="NCBI Taxonomy" id="673"/>
    <lineage>
        <taxon>Bacteria</taxon>
        <taxon>Pseudomonadati</taxon>
        <taxon>Pseudomonadota</taxon>
        <taxon>Gammaproteobacteria</taxon>
        <taxon>Vibrionales</taxon>
        <taxon>Vibrionaceae</taxon>
        <taxon>Grimontia</taxon>
    </lineage>
</organism>
<accession>A0A377J7T5</accession>
<dbReference type="Proteomes" id="UP000254512">
    <property type="component" value="Unassembled WGS sequence"/>
</dbReference>
<name>A0A377J7T5_GRIHO</name>
<reference evidence="1 2" key="1">
    <citation type="submission" date="2018-06" db="EMBL/GenBank/DDBJ databases">
        <authorList>
            <consortium name="Pathogen Informatics"/>
            <person name="Doyle S."/>
        </authorList>
    </citation>
    <scope>NUCLEOTIDE SEQUENCE [LARGE SCALE GENOMIC DNA]</scope>
    <source>
        <strain evidence="1 2">NCTC11645</strain>
    </source>
</reference>
<dbReference type="RefSeq" id="WP_147292701.1">
    <property type="nucleotide sequence ID" value="NZ_CP046850.1"/>
</dbReference>
<gene>
    <name evidence="1" type="ORF">NCTC11645_03558</name>
</gene>
<dbReference type="EMBL" id="UGHD01000003">
    <property type="protein sequence ID" value="STO98571.1"/>
    <property type="molecule type" value="Genomic_DNA"/>
</dbReference>
<evidence type="ECO:0000313" key="1">
    <source>
        <dbReference type="EMBL" id="STO98571.1"/>
    </source>
</evidence>
<proteinExistence type="predicted"/>
<evidence type="ECO:0008006" key="3">
    <source>
        <dbReference type="Google" id="ProtNLM"/>
    </source>
</evidence>